<gene>
    <name evidence="1" type="primary">argT_3</name>
    <name evidence="1" type="ORF">NCTC7307_01801</name>
</gene>
<organism evidence="1 2">
    <name type="scientific">Salmonella enterica subsp. arizonae</name>
    <dbReference type="NCBI Taxonomy" id="59203"/>
    <lineage>
        <taxon>Bacteria</taxon>
        <taxon>Pseudomonadati</taxon>
        <taxon>Pseudomonadota</taxon>
        <taxon>Gammaproteobacteria</taxon>
        <taxon>Enterobacterales</taxon>
        <taxon>Enterobacteriaceae</taxon>
        <taxon>Salmonella</taxon>
    </lineage>
</organism>
<dbReference type="Proteomes" id="UP000248731">
    <property type="component" value="Chromosome 1"/>
</dbReference>
<name>A0A2X4T888_SALER</name>
<protein>
    <submittedName>
        <fullName evidence="1">Lysine-arginine-ornithine-binding periplasmic protein</fullName>
    </submittedName>
</protein>
<dbReference type="AlphaFoldDB" id="A0A2X4T888"/>
<keyword evidence="2" id="KW-1185">Reference proteome</keyword>
<evidence type="ECO:0000313" key="2">
    <source>
        <dbReference type="Proteomes" id="UP000248731"/>
    </source>
</evidence>
<sequence length="65" mass="7342">MRKDDTELKAAFDKALAELREDGLTTKWPKSTSILMSTAIEIRGQRTVFGNYHGTKIDILHFFGA</sequence>
<accession>A0A2X4T888</accession>
<evidence type="ECO:0000313" key="1">
    <source>
        <dbReference type="EMBL" id="SQI22629.1"/>
    </source>
</evidence>
<dbReference type="EMBL" id="LS483466">
    <property type="protein sequence ID" value="SQI22629.1"/>
    <property type="molecule type" value="Genomic_DNA"/>
</dbReference>
<proteinExistence type="predicted"/>
<reference evidence="1 2" key="1">
    <citation type="submission" date="2018-06" db="EMBL/GenBank/DDBJ databases">
        <authorList>
            <consortium name="Pathogen Informatics"/>
            <person name="Doyle S."/>
        </authorList>
    </citation>
    <scope>NUCLEOTIDE SEQUENCE [LARGE SCALE GENOMIC DNA]</scope>
    <source>
        <strain evidence="1 2">NCTC7307</strain>
    </source>
</reference>